<protein>
    <recommendedName>
        <fullName evidence="2">G-patch domain-containing protein</fullName>
    </recommendedName>
</protein>
<dbReference type="PROSITE" id="PS50174">
    <property type="entry name" value="G_PATCH"/>
    <property type="match status" value="1"/>
</dbReference>
<dbReference type="GO" id="GO:0003676">
    <property type="term" value="F:nucleic acid binding"/>
    <property type="evidence" value="ECO:0007669"/>
    <property type="project" value="InterPro"/>
</dbReference>
<dbReference type="InParanoid" id="A0A067MZB5"/>
<proteinExistence type="predicted"/>
<reference evidence="4" key="1">
    <citation type="journal article" date="2014" name="Proc. Natl. Acad. Sci. U.S.A.">
        <title>Extensive sampling of basidiomycete genomes demonstrates inadequacy of the white-rot/brown-rot paradigm for wood decay fungi.</title>
        <authorList>
            <person name="Riley R."/>
            <person name="Salamov A.A."/>
            <person name="Brown D.W."/>
            <person name="Nagy L.G."/>
            <person name="Floudas D."/>
            <person name="Held B.W."/>
            <person name="Levasseur A."/>
            <person name="Lombard V."/>
            <person name="Morin E."/>
            <person name="Otillar R."/>
            <person name="Lindquist E.A."/>
            <person name="Sun H."/>
            <person name="LaButti K.M."/>
            <person name="Schmutz J."/>
            <person name="Jabbour D."/>
            <person name="Luo H."/>
            <person name="Baker S.E."/>
            <person name="Pisabarro A.G."/>
            <person name="Walton J.D."/>
            <person name="Blanchette R.A."/>
            <person name="Henrissat B."/>
            <person name="Martin F."/>
            <person name="Cullen D."/>
            <person name="Hibbett D.S."/>
            <person name="Grigoriev I.V."/>
        </authorList>
    </citation>
    <scope>NUCLEOTIDE SEQUENCE [LARGE SCALE GENOMIC DNA]</scope>
    <source>
        <strain evidence="4">FD-172 SS1</strain>
    </source>
</reference>
<feature type="compositionally biased region" description="Basic and acidic residues" evidence="1">
    <location>
        <begin position="207"/>
        <end position="220"/>
    </location>
</feature>
<accession>A0A067MZB5</accession>
<gene>
    <name evidence="3" type="ORF">BOTBODRAFT_26967</name>
</gene>
<evidence type="ECO:0000313" key="3">
    <source>
        <dbReference type="EMBL" id="KDQ20954.1"/>
    </source>
</evidence>
<feature type="compositionally biased region" description="Basic and acidic residues" evidence="1">
    <location>
        <begin position="282"/>
        <end position="297"/>
    </location>
</feature>
<keyword evidence="4" id="KW-1185">Reference proteome</keyword>
<dbReference type="HOGENOM" id="CLU_061417_1_0_1"/>
<organism evidence="3 4">
    <name type="scientific">Botryobasidium botryosum (strain FD-172 SS1)</name>
    <dbReference type="NCBI Taxonomy" id="930990"/>
    <lineage>
        <taxon>Eukaryota</taxon>
        <taxon>Fungi</taxon>
        <taxon>Dikarya</taxon>
        <taxon>Basidiomycota</taxon>
        <taxon>Agaricomycotina</taxon>
        <taxon>Agaricomycetes</taxon>
        <taxon>Cantharellales</taxon>
        <taxon>Botryobasidiaceae</taxon>
        <taxon>Botryobasidium</taxon>
    </lineage>
</organism>
<evidence type="ECO:0000313" key="4">
    <source>
        <dbReference type="Proteomes" id="UP000027195"/>
    </source>
</evidence>
<feature type="compositionally biased region" description="Polar residues" evidence="1">
    <location>
        <begin position="83"/>
        <end position="99"/>
    </location>
</feature>
<dbReference type="STRING" id="930990.A0A067MZB5"/>
<dbReference type="Proteomes" id="UP000027195">
    <property type="component" value="Unassembled WGS sequence"/>
</dbReference>
<name>A0A067MZB5_BOTB1</name>
<feature type="compositionally biased region" description="Basic and acidic residues" evidence="1">
    <location>
        <begin position="171"/>
        <end position="199"/>
    </location>
</feature>
<evidence type="ECO:0000256" key="1">
    <source>
        <dbReference type="SAM" id="MobiDB-lite"/>
    </source>
</evidence>
<feature type="domain" description="G-patch" evidence="2">
    <location>
        <begin position="5"/>
        <end position="46"/>
    </location>
</feature>
<feature type="region of interest" description="Disordered" evidence="1">
    <location>
        <begin position="70"/>
        <end position="99"/>
    </location>
</feature>
<dbReference type="InterPro" id="IPR000467">
    <property type="entry name" value="G_patch_dom"/>
</dbReference>
<sequence length="341" mass="38509">MPLDGHQYLTDLGWSGRGTGLREGAISRPLQVTQKRNLGGLGRDRDEAFPFWDHLFTAAAKTVQIKVYSDSDDSDSDDINEGADNSTATATAPALQRTSTGILSHRRPILLTSANTTPSGSVTPVTTDDGLPRQSLMAIAKRAAARQSLYSRFLRGPVLVSDVTEKLEDAREAKKEEAKVEKGEERREAGVEGLEDKRMRKERKRVLKEEKAKRREERRRCQSAGKIESASPEDQPSDSKRPKEKRKRRRETDVGEETTLEKWERDKKEKGLPRSNDVEGGEGTRERMDIPVDDDKVRKARRKTKRPRLQESSKSEGTLGAVEERRKKKRKRKDNGTDHVI</sequence>
<dbReference type="EMBL" id="KL198017">
    <property type="protein sequence ID" value="KDQ20954.1"/>
    <property type="molecule type" value="Genomic_DNA"/>
</dbReference>
<evidence type="ECO:0000259" key="2">
    <source>
        <dbReference type="PROSITE" id="PS50174"/>
    </source>
</evidence>
<feature type="compositionally biased region" description="Acidic residues" evidence="1">
    <location>
        <begin position="70"/>
        <end position="81"/>
    </location>
</feature>
<feature type="compositionally biased region" description="Basic and acidic residues" evidence="1">
    <location>
        <begin position="259"/>
        <end position="272"/>
    </location>
</feature>
<feature type="compositionally biased region" description="Basic residues" evidence="1">
    <location>
        <begin position="298"/>
        <end position="307"/>
    </location>
</feature>
<feature type="region of interest" description="Disordered" evidence="1">
    <location>
        <begin position="171"/>
        <end position="341"/>
    </location>
</feature>
<dbReference type="OrthoDB" id="3366546at2759"/>
<dbReference type="AlphaFoldDB" id="A0A067MZB5"/>